<dbReference type="Proteomes" id="UP000287701">
    <property type="component" value="Chromosome"/>
</dbReference>
<protein>
    <submittedName>
        <fullName evidence="1">MmcQ/YjbR family DNA-binding protein</fullName>
    </submittedName>
</protein>
<dbReference type="InterPro" id="IPR038056">
    <property type="entry name" value="YjbR-like_sf"/>
</dbReference>
<dbReference type="EMBL" id="CP035107">
    <property type="protein sequence ID" value="QAR31589.1"/>
    <property type="molecule type" value="Genomic_DNA"/>
</dbReference>
<accession>A0A410JUC1</accession>
<dbReference type="InterPro" id="IPR007351">
    <property type="entry name" value="YjbR"/>
</dbReference>
<dbReference type="RefSeq" id="WP_128501994.1">
    <property type="nucleotide sequence ID" value="NZ_CP035107.1"/>
</dbReference>
<keyword evidence="1" id="KW-0238">DNA-binding</keyword>
<organism evidence="1 2">
    <name type="scientific">Ornithobacterium rhinotracheale</name>
    <dbReference type="NCBI Taxonomy" id="28251"/>
    <lineage>
        <taxon>Bacteria</taxon>
        <taxon>Pseudomonadati</taxon>
        <taxon>Bacteroidota</taxon>
        <taxon>Flavobacteriia</taxon>
        <taxon>Flavobacteriales</taxon>
        <taxon>Weeksellaceae</taxon>
        <taxon>Ornithobacterium</taxon>
    </lineage>
</organism>
<dbReference type="OrthoDB" id="9789813at2"/>
<dbReference type="Pfam" id="PF04237">
    <property type="entry name" value="YjbR"/>
    <property type="match status" value="1"/>
</dbReference>
<name>A0A410JUC1_ORNRH</name>
<evidence type="ECO:0000313" key="1">
    <source>
        <dbReference type="EMBL" id="QAR31589.1"/>
    </source>
</evidence>
<dbReference type="InterPro" id="IPR058532">
    <property type="entry name" value="YjbR/MT2646/Rv2570-like"/>
</dbReference>
<dbReference type="SUPFAM" id="SSF142906">
    <property type="entry name" value="YjbR-like"/>
    <property type="match status" value="1"/>
</dbReference>
<dbReference type="AlphaFoldDB" id="A0A410JUC1"/>
<dbReference type="Gene3D" id="3.90.1150.30">
    <property type="match status" value="1"/>
</dbReference>
<proteinExistence type="predicted"/>
<reference evidence="1 2" key="1">
    <citation type="submission" date="2019-01" db="EMBL/GenBank/DDBJ databases">
        <title>Whole Genome of Ornithobacterium rhinotracheale FARPER-174b.</title>
        <authorList>
            <person name="Tataje-Lavanda L.A."/>
            <person name="Montalvan A."/>
            <person name="Montesinos R."/>
            <person name="Zimic M."/>
            <person name="Fernandez-Sanchez M."/>
            <person name="Fernandez-Diaz M."/>
        </authorList>
    </citation>
    <scope>NUCLEOTIDE SEQUENCE [LARGE SCALE GENOMIC DNA]</scope>
    <source>
        <strain evidence="1 2">FARPER-174b</strain>
    </source>
</reference>
<dbReference type="PANTHER" id="PTHR35145">
    <property type="entry name" value="CYTOPLASMIC PROTEIN-RELATED"/>
    <property type="match status" value="1"/>
</dbReference>
<dbReference type="GO" id="GO:0003677">
    <property type="term" value="F:DNA binding"/>
    <property type="evidence" value="ECO:0007669"/>
    <property type="project" value="UniProtKB-KW"/>
</dbReference>
<gene>
    <name evidence="1" type="ORF">EQP59_09680</name>
</gene>
<evidence type="ECO:0000313" key="2">
    <source>
        <dbReference type="Proteomes" id="UP000287701"/>
    </source>
</evidence>
<sequence length="119" mass="13621">MNIEEVRELCLRMPFAEESMPFGDGFLVFKVGGKMFALLSLLPSKRIINLKAAPSEVLRLQEEYAAVVPAYHMNKRHWVSVHFEEAMAQDLAHWVAQSYGLVRGKLPLKIRKILDLENP</sequence>
<dbReference type="PANTHER" id="PTHR35145:SF1">
    <property type="entry name" value="CYTOPLASMIC PROTEIN"/>
    <property type="match status" value="1"/>
</dbReference>